<name>A0A8X6WE39_TRICX</name>
<keyword evidence="2" id="KW-1185">Reference proteome</keyword>
<protein>
    <submittedName>
        <fullName evidence="1">Transposable element Tcb1 transposase</fullName>
    </submittedName>
</protein>
<dbReference type="EMBL" id="BMAU01021402">
    <property type="protein sequence ID" value="GFY32381.1"/>
    <property type="molecule type" value="Genomic_DNA"/>
</dbReference>
<dbReference type="Proteomes" id="UP000887159">
    <property type="component" value="Unassembled WGS sequence"/>
</dbReference>
<comment type="caution">
    <text evidence="1">The sequence shown here is derived from an EMBL/GenBank/DDBJ whole genome shotgun (WGS) entry which is preliminary data.</text>
</comment>
<organism evidence="1 2">
    <name type="scientific">Trichonephila clavipes</name>
    <name type="common">Golden silk orbweaver</name>
    <name type="synonym">Nephila clavipes</name>
    <dbReference type="NCBI Taxonomy" id="2585209"/>
    <lineage>
        <taxon>Eukaryota</taxon>
        <taxon>Metazoa</taxon>
        <taxon>Ecdysozoa</taxon>
        <taxon>Arthropoda</taxon>
        <taxon>Chelicerata</taxon>
        <taxon>Arachnida</taxon>
        <taxon>Araneae</taxon>
        <taxon>Araneomorphae</taxon>
        <taxon>Entelegynae</taxon>
        <taxon>Araneoidea</taxon>
        <taxon>Nephilidae</taxon>
        <taxon>Trichonephila</taxon>
    </lineage>
</organism>
<dbReference type="AlphaFoldDB" id="A0A8X6WE39"/>
<accession>A0A8X6WE39</accession>
<sequence length="122" mass="14707">MQEEMTERRDRSHPPRCTAARDDRRIVYMAVMERSATSRTITQQMQSVTHQLLSTGTIRHSLRQSGMSAKRPYLWLPLTGNHRCFSHQWCDEWWPWTTKWNYIVFTDESHFCLKHRDGRIRV</sequence>
<evidence type="ECO:0000313" key="1">
    <source>
        <dbReference type="EMBL" id="GFY32381.1"/>
    </source>
</evidence>
<gene>
    <name evidence="1" type="primary">X975_24052</name>
    <name evidence="1" type="ORF">TNCV_3558891</name>
</gene>
<evidence type="ECO:0000313" key="2">
    <source>
        <dbReference type="Proteomes" id="UP000887159"/>
    </source>
</evidence>
<proteinExistence type="predicted"/>
<reference evidence="1" key="1">
    <citation type="submission" date="2020-08" db="EMBL/GenBank/DDBJ databases">
        <title>Multicomponent nature underlies the extraordinary mechanical properties of spider dragline silk.</title>
        <authorList>
            <person name="Kono N."/>
            <person name="Nakamura H."/>
            <person name="Mori M."/>
            <person name="Yoshida Y."/>
            <person name="Ohtoshi R."/>
            <person name="Malay A.D."/>
            <person name="Moran D.A.P."/>
            <person name="Tomita M."/>
            <person name="Numata K."/>
            <person name="Arakawa K."/>
        </authorList>
    </citation>
    <scope>NUCLEOTIDE SEQUENCE</scope>
</reference>